<comment type="similarity">
    <text evidence="5">Belongs to the dihydroorotate dehydrogenase family. Type 2 subfamily.</text>
</comment>
<dbReference type="PROSITE" id="PS00912">
    <property type="entry name" value="DHODEHASE_2"/>
    <property type="match status" value="1"/>
</dbReference>
<dbReference type="Proteomes" id="UP000637906">
    <property type="component" value="Unassembled WGS sequence"/>
</dbReference>
<evidence type="ECO:0000256" key="1">
    <source>
        <dbReference type="ARBA" id="ARBA00001917"/>
    </source>
</evidence>
<evidence type="ECO:0000256" key="5">
    <source>
        <dbReference type="ARBA" id="ARBA00005359"/>
    </source>
</evidence>
<dbReference type="EMBL" id="BNGU01000031">
    <property type="protein sequence ID" value="GHM59741.1"/>
    <property type="molecule type" value="Genomic_DNA"/>
</dbReference>
<comment type="catalytic activity">
    <reaction evidence="13">
        <text>(S)-dihydroorotate + a quinone = orotate + a quinol</text>
        <dbReference type="Rhea" id="RHEA:30187"/>
        <dbReference type="ChEBI" id="CHEBI:24646"/>
        <dbReference type="ChEBI" id="CHEBI:30839"/>
        <dbReference type="ChEBI" id="CHEBI:30864"/>
        <dbReference type="ChEBI" id="CHEBI:132124"/>
        <dbReference type="EC" id="1.3.5.2"/>
    </reaction>
</comment>
<evidence type="ECO:0000256" key="14">
    <source>
        <dbReference type="NCBIfam" id="TIGR01036"/>
    </source>
</evidence>
<dbReference type="SUPFAM" id="SSF51395">
    <property type="entry name" value="FMN-linked oxidoreductases"/>
    <property type="match status" value="1"/>
</dbReference>
<evidence type="ECO:0000313" key="17">
    <source>
        <dbReference type="Proteomes" id="UP000637906"/>
    </source>
</evidence>
<proteinExistence type="inferred from homology"/>
<reference evidence="16 17" key="1">
    <citation type="journal article" date="2021" name="Microb. Ecol.">
        <title>Candidatus Mesenet longicola: Novel Endosymbionts of Brontispa longissima that Induce Cytoplasmic Incompatibility.</title>
        <authorList>
            <person name="Takano S."/>
            <person name="Gotoh Y."/>
            <person name="Hayashi T."/>
        </authorList>
    </citation>
    <scope>NUCLEOTIDE SEQUENCE [LARGE SCALE GENOMIC DNA]</scope>
    <source>
        <strain evidence="16">L5</strain>
    </source>
</reference>
<feature type="domain" description="Dihydroorotate dehydrogenase catalytic" evidence="15">
    <location>
        <begin position="52"/>
        <end position="342"/>
    </location>
</feature>
<evidence type="ECO:0000259" key="15">
    <source>
        <dbReference type="Pfam" id="PF01180"/>
    </source>
</evidence>
<dbReference type="InterPro" id="IPR005719">
    <property type="entry name" value="Dihydroorotate_DH_2"/>
</dbReference>
<evidence type="ECO:0000256" key="7">
    <source>
        <dbReference type="ARBA" id="ARBA00018366"/>
    </source>
</evidence>
<dbReference type="UniPathway" id="UPA00070">
    <property type="reaction ID" value="UER00946"/>
</dbReference>
<dbReference type="InterPro" id="IPR001295">
    <property type="entry name" value="Dihydroorotate_DH_CS"/>
</dbReference>
<evidence type="ECO:0000313" key="16">
    <source>
        <dbReference type="EMBL" id="GHM59741.1"/>
    </source>
</evidence>
<dbReference type="GO" id="GO:0016020">
    <property type="term" value="C:membrane"/>
    <property type="evidence" value="ECO:0007669"/>
    <property type="project" value="UniProtKB-SubCell"/>
</dbReference>
<protein>
    <recommendedName>
        <fullName evidence="7 14">Dihydroorotate dehydrogenase (quinone)</fullName>
        <ecNumber evidence="6 14">1.3.5.2</ecNumber>
    </recommendedName>
</protein>
<dbReference type="GO" id="GO:0106430">
    <property type="term" value="F:dihydroorotate dehydrogenase (quinone) activity"/>
    <property type="evidence" value="ECO:0007669"/>
    <property type="project" value="UniProtKB-EC"/>
</dbReference>
<keyword evidence="9" id="KW-0288">FMN</keyword>
<dbReference type="PANTHER" id="PTHR48109">
    <property type="entry name" value="DIHYDROOROTATE DEHYDROGENASE (QUINONE), MITOCHONDRIAL-RELATED"/>
    <property type="match status" value="1"/>
</dbReference>
<evidence type="ECO:0000256" key="3">
    <source>
        <dbReference type="ARBA" id="ARBA00004370"/>
    </source>
</evidence>
<dbReference type="PANTHER" id="PTHR48109:SF4">
    <property type="entry name" value="DIHYDROOROTATE DEHYDROGENASE (QUINONE), MITOCHONDRIAL"/>
    <property type="match status" value="1"/>
</dbReference>
<dbReference type="GO" id="GO:0005737">
    <property type="term" value="C:cytoplasm"/>
    <property type="evidence" value="ECO:0007669"/>
    <property type="project" value="InterPro"/>
</dbReference>
<comment type="subcellular location">
    <subcellularLocation>
        <location evidence="3">Membrane</location>
    </subcellularLocation>
</comment>
<evidence type="ECO:0000256" key="2">
    <source>
        <dbReference type="ARBA" id="ARBA00003125"/>
    </source>
</evidence>
<dbReference type="Pfam" id="PF01180">
    <property type="entry name" value="DHO_dh"/>
    <property type="match status" value="1"/>
</dbReference>
<evidence type="ECO:0000256" key="9">
    <source>
        <dbReference type="ARBA" id="ARBA00022643"/>
    </source>
</evidence>
<dbReference type="InterPro" id="IPR005720">
    <property type="entry name" value="Dihydroorotate_DH_cat"/>
</dbReference>
<evidence type="ECO:0000256" key="11">
    <source>
        <dbReference type="ARBA" id="ARBA00023002"/>
    </source>
</evidence>
<gene>
    <name evidence="16" type="primary">pyrD</name>
    <name evidence="16" type="ORF">sL5_07340</name>
</gene>
<dbReference type="AlphaFoldDB" id="A0A8J3HWU9"/>
<keyword evidence="8" id="KW-0285">Flavoprotein</keyword>
<dbReference type="NCBIfam" id="NF003652">
    <property type="entry name" value="PRK05286.2-5"/>
    <property type="match status" value="1"/>
</dbReference>
<evidence type="ECO:0000256" key="13">
    <source>
        <dbReference type="ARBA" id="ARBA00048639"/>
    </source>
</evidence>
<comment type="function">
    <text evidence="2">Catalyzes the conversion of dihydroorotate to orotate with quinone as electron acceptor.</text>
</comment>
<dbReference type="GO" id="GO:0044205">
    <property type="term" value="P:'de novo' UMP biosynthetic process"/>
    <property type="evidence" value="ECO:0007669"/>
    <property type="project" value="UniProtKB-UniPathway"/>
</dbReference>
<evidence type="ECO:0000256" key="4">
    <source>
        <dbReference type="ARBA" id="ARBA00005161"/>
    </source>
</evidence>
<evidence type="ECO:0000256" key="12">
    <source>
        <dbReference type="ARBA" id="ARBA00023136"/>
    </source>
</evidence>
<evidence type="ECO:0000256" key="8">
    <source>
        <dbReference type="ARBA" id="ARBA00022630"/>
    </source>
</evidence>
<keyword evidence="12" id="KW-0472">Membrane</keyword>
<dbReference type="PROSITE" id="PS00911">
    <property type="entry name" value="DHODEHASE_1"/>
    <property type="match status" value="1"/>
</dbReference>
<name>A0A8J3HWU9_9RICK</name>
<comment type="caution">
    <text evidence="16">The sequence shown here is derived from an EMBL/GenBank/DDBJ whole genome shotgun (WGS) entry which is preliminary data.</text>
</comment>
<dbReference type="EC" id="1.3.5.2" evidence="6 14"/>
<dbReference type="NCBIfam" id="TIGR01036">
    <property type="entry name" value="pyrD_sub2"/>
    <property type="match status" value="1"/>
</dbReference>
<dbReference type="Gene3D" id="3.20.20.70">
    <property type="entry name" value="Aldolase class I"/>
    <property type="match status" value="1"/>
</dbReference>
<dbReference type="InterPro" id="IPR050074">
    <property type="entry name" value="DHO_dehydrogenase"/>
</dbReference>
<dbReference type="GO" id="GO:0006207">
    <property type="term" value="P:'de novo' pyrimidine nucleobase biosynthetic process"/>
    <property type="evidence" value="ECO:0007669"/>
    <property type="project" value="UniProtKB-UniRule"/>
</dbReference>
<evidence type="ECO:0000256" key="6">
    <source>
        <dbReference type="ARBA" id="ARBA00012791"/>
    </source>
</evidence>
<comment type="cofactor">
    <cofactor evidence="1">
        <name>FMN</name>
        <dbReference type="ChEBI" id="CHEBI:58210"/>
    </cofactor>
</comment>
<dbReference type="InterPro" id="IPR013785">
    <property type="entry name" value="Aldolase_TIM"/>
</dbReference>
<keyword evidence="10" id="KW-0665">Pyrimidine biosynthesis</keyword>
<dbReference type="CDD" id="cd04738">
    <property type="entry name" value="DHOD_2_like"/>
    <property type="match status" value="1"/>
</dbReference>
<evidence type="ECO:0000256" key="10">
    <source>
        <dbReference type="ARBA" id="ARBA00022975"/>
    </source>
</evidence>
<organism evidence="16 17">
    <name type="scientific">Candidatus Mesenet longicola</name>
    <dbReference type="NCBI Taxonomy" id="1892558"/>
    <lineage>
        <taxon>Bacteria</taxon>
        <taxon>Pseudomonadati</taxon>
        <taxon>Pseudomonadota</taxon>
        <taxon>Alphaproteobacteria</taxon>
        <taxon>Rickettsiales</taxon>
        <taxon>Anaplasmataceae</taxon>
        <taxon>Candidatus Mesenet</taxon>
    </lineage>
</organism>
<keyword evidence="11" id="KW-0560">Oxidoreductase</keyword>
<accession>A0A8J3HWU9</accession>
<sequence>MIRDYLNNLLLKIKKLLKNPLFIIPPEVAHTLTIFTLRTNILDENVELPKILNTKFFNNIIRTPLGLAAGFDKNAEIIKPMLSLGFGFTEVGTVTKKPQCGNKKPRIFRLTEDEAVINSLGFNNKGVNYLIKQIDTKEVNSCVFGINIGKNSNAKDQISDYVDLIKTIYGFSDYITLNISSPNTPNLRDLHNKEQLSNLLQAVISTRKSIDYAQSIPIMLKISPDIDQETKENIAELILQHKIDGLIVGNTTVGCRDNLQGLNKKGGLSGKPLFKLSTQVLSDMYKLTKGKVLLIGCGGVSSGMDAYEKIKSGASLVQLYTAIVYHGFKVINKINLELAELLERDGLSNVSQAVGCIHDFQQESNEPNISSKGVD</sequence>
<dbReference type="NCBIfam" id="NF003645">
    <property type="entry name" value="PRK05286.1-2"/>
    <property type="match status" value="1"/>
</dbReference>
<comment type="pathway">
    <text evidence="4">Pyrimidine metabolism; UMP biosynthesis via de novo pathway; orotate from (S)-dihydroorotate (quinone route): step 1/1.</text>
</comment>
<keyword evidence="17" id="KW-1185">Reference proteome</keyword>